<dbReference type="SUPFAM" id="SSF51120">
    <property type="entry name" value="beta-Roll"/>
    <property type="match status" value="1"/>
</dbReference>
<dbReference type="PRINTS" id="PR00313">
    <property type="entry name" value="CABNDNGRPT"/>
</dbReference>
<name>A0A0C1NB08_9CYAN</name>
<accession>A0A0C1NB08</accession>
<dbReference type="OrthoDB" id="462989at2"/>
<evidence type="ECO:0000256" key="2">
    <source>
        <dbReference type="ARBA" id="ARBA00022525"/>
    </source>
</evidence>
<reference evidence="3" key="1">
    <citation type="journal article" date="2015" name="Genome Announc.">
        <title>Draft Genome Sequence of Tolypothrix boutellei Strain VB521301.</title>
        <authorList>
            <person name="Chandrababunaidu M.M."/>
            <person name="Singh D."/>
            <person name="Sen D."/>
            <person name="Bhan S."/>
            <person name="Das S."/>
            <person name="Gupta A."/>
            <person name="Adhikary S.P."/>
            <person name="Tripathy S."/>
        </authorList>
    </citation>
    <scope>NUCLEOTIDE SEQUENCE</scope>
    <source>
        <strain evidence="3">VB521301</strain>
    </source>
</reference>
<gene>
    <name evidence="3" type="ORF">DA73_0224375</name>
</gene>
<evidence type="ECO:0000313" key="3">
    <source>
        <dbReference type="EMBL" id="KIE09881.1"/>
    </source>
</evidence>
<comment type="caution">
    <text evidence="3">The sequence shown here is derived from an EMBL/GenBank/DDBJ whole genome shotgun (WGS) entry which is preliminary data.</text>
</comment>
<dbReference type="AlphaFoldDB" id="A0A0C1NB08"/>
<dbReference type="InterPro" id="IPR018511">
    <property type="entry name" value="Hemolysin-typ_Ca-bd_CS"/>
</dbReference>
<sequence length="198" mass="21232">MTYYYDGTSGDDSFNYYGSDTLYASGYGGDDFIWGNNGNDTIYGDEGNDTLKGYNGNDSLYGGLGNDFLYGEDGNDSLYGGAGDDSLYGGNGNDRLDGYATSGIEYDTLSGGAGSDTFVLGGYWGVSYQGWGFATITDWDASSDYIEVKGSSSQYTLKLESWSGSSALDTAIYYNNNELIGVVQDTTNVSISRDFIFV</sequence>
<dbReference type="EMBL" id="JHEG02000053">
    <property type="protein sequence ID" value="KIE09881.1"/>
    <property type="molecule type" value="Genomic_DNA"/>
</dbReference>
<dbReference type="PANTHER" id="PTHR38340:SF1">
    <property type="entry name" value="S-LAYER PROTEIN"/>
    <property type="match status" value="1"/>
</dbReference>
<dbReference type="STRING" id="1479485.DA73_0224375"/>
<comment type="subcellular location">
    <subcellularLocation>
        <location evidence="1">Secreted</location>
    </subcellularLocation>
</comment>
<protein>
    <recommendedName>
        <fullName evidence="4">Calcium-binding protein</fullName>
    </recommendedName>
</protein>
<evidence type="ECO:0000256" key="1">
    <source>
        <dbReference type="ARBA" id="ARBA00004613"/>
    </source>
</evidence>
<proteinExistence type="predicted"/>
<dbReference type="PANTHER" id="PTHR38340">
    <property type="entry name" value="S-LAYER PROTEIN"/>
    <property type="match status" value="1"/>
</dbReference>
<dbReference type="InterPro" id="IPR050557">
    <property type="entry name" value="RTX_toxin/Mannuronan_C5-epim"/>
</dbReference>
<dbReference type="InterPro" id="IPR001343">
    <property type="entry name" value="Hemolysn_Ca-bd"/>
</dbReference>
<evidence type="ECO:0008006" key="4">
    <source>
        <dbReference type="Google" id="ProtNLM"/>
    </source>
</evidence>
<organism evidence="3">
    <name type="scientific">Tolypothrix bouteillei VB521301</name>
    <dbReference type="NCBI Taxonomy" id="1479485"/>
    <lineage>
        <taxon>Bacteria</taxon>
        <taxon>Bacillati</taxon>
        <taxon>Cyanobacteriota</taxon>
        <taxon>Cyanophyceae</taxon>
        <taxon>Nostocales</taxon>
        <taxon>Tolypothrichaceae</taxon>
        <taxon>Tolypothrix</taxon>
    </lineage>
</organism>
<dbReference type="Pfam" id="PF00353">
    <property type="entry name" value="HemolysinCabind"/>
    <property type="match status" value="3"/>
</dbReference>
<dbReference type="InterPro" id="IPR011049">
    <property type="entry name" value="Serralysin-like_metalloprot_C"/>
</dbReference>
<keyword evidence="2" id="KW-0964">Secreted</keyword>
<dbReference type="GO" id="GO:0005509">
    <property type="term" value="F:calcium ion binding"/>
    <property type="evidence" value="ECO:0007669"/>
    <property type="project" value="InterPro"/>
</dbReference>
<dbReference type="GO" id="GO:0005576">
    <property type="term" value="C:extracellular region"/>
    <property type="evidence" value="ECO:0007669"/>
    <property type="project" value="UniProtKB-SubCell"/>
</dbReference>
<dbReference type="PROSITE" id="PS00330">
    <property type="entry name" value="HEMOLYSIN_CALCIUM"/>
    <property type="match status" value="2"/>
</dbReference>
<dbReference type="Gene3D" id="2.150.10.10">
    <property type="entry name" value="Serralysin-like metalloprotease, C-terminal"/>
    <property type="match status" value="2"/>
</dbReference>